<accession>A0A8J6H076</accession>
<dbReference type="Proteomes" id="UP000710432">
    <property type="component" value="Unassembled WGS sequence"/>
</dbReference>
<feature type="compositionally biased region" description="Pro residues" evidence="1">
    <location>
        <begin position="24"/>
        <end position="34"/>
    </location>
</feature>
<evidence type="ECO:0000313" key="2">
    <source>
        <dbReference type="EMBL" id="KAH0520167.1"/>
    </source>
</evidence>
<organism evidence="2 3">
    <name type="scientific">Microtus ochrogaster</name>
    <name type="common">Prairie vole</name>
    <dbReference type="NCBI Taxonomy" id="79684"/>
    <lineage>
        <taxon>Eukaryota</taxon>
        <taxon>Metazoa</taxon>
        <taxon>Chordata</taxon>
        <taxon>Craniata</taxon>
        <taxon>Vertebrata</taxon>
        <taxon>Euteleostomi</taxon>
        <taxon>Mammalia</taxon>
        <taxon>Eutheria</taxon>
        <taxon>Euarchontoglires</taxon>
        <taxon>Glires</taxon>
        <taxon>Rodentia</taxon>
        <taxon>Myomorpha</taxon>
        <taxon>Muroidea</taxon>
        <taxon>Cricetidae</taxon>
        <taxon>Arvicolinae</taxon>
        <taxon>Microtus</taxon>
    </lineage>
</organism>
<proteinExistence type="predicted"/>
<protein>
    <submittedName>
        <fullName evidence="2">Protein FAM13C</fullName>
    </submittedName>
</protein>
<dbReference type="AlphaFoldDB" id="A0A8J6H076"/>
<name>A0A8J6H076_MICOH</name>
<comment type="caution">
    <text evidence="2">The sequence shown here is derived from an EMBL/GenBank/DDBJ whole genome shotgun (WGS) entry which is preliminary data.</text>
</comment>
<evidence type="ECO:0000256" key="1">
    <source>
        <dbReference type="SAM" id="MobiDB-lite"/>
    </source>
</evidence>
<feature type="compositionally biased region" description="Basic and acidic residues" evidence="1">
    <location>
        <begin position="59"/>
        <end position="76"/>
    </location>
</feature>
<dbReference type="EMBL" id="JAATJU010001200">
    <property type="protein sequence ID" value="KAH0520167.1"/>
    <property type="molecule type" value="Genomic_DNA"/>
</dbReference>
<reference evidence="2" key="1">
    <citation type="submission" date="2020-03" db="EMBL/GenBank/DDBJ databases">
        <title>Studies in the Genomics of Life Span.</title>
        <authorList>
            <person name="Glass D."/>
        </authorList>
    </citation>
    <scope>NUCLEOTIDE SEQUENCE</scope>
    <source>
        <strain evidence="2">LTLLF</strain>
        <tissue evidence="2">Muscle</tissue>
    </source>
</reference>
<gene>
    <name evidence="2" type="ORF">LTLLF_207770</name>
</gene>
<evidence type="ECO:0000313" key="3">
    <source>
        <dbReference type="Proteomes" id="UP000710432"/>
    </source>
</evidence>
<sequence length="105" mass="11823">MQTAQRTKAEAVGRMREYLQIPQRNPPCEQPPVPRENDKLEALGPEPSSSGEETSDAVVMEKRDQTPSLDDVKVTKQDKNFIKPLYGPMQDYQANLVNTIPDPNN</sequence>
<feature type="region of interest" description="Disordered" evidence="1">
    <location>
        <begin position="1"/>
        <end position="76"/>
    </location>
</feature>
<feature type="compositionally biased region" description="Basic and acidic residues" evidence="1">
    <location>
        <begin position="7"/>
        <end position="17"/>
    </location>
</feature>